<proteinExistence type="predicted"/>
<dbReference type="RefSeq" id="WP_149568972.1">
    <property type="nucleotide sequence ID" value="NZ_CP035807.1"/>
</dbReference>
<comment type="cofactor">
    <cofactor evidence="1">
        <name>[4Fe-4S] cluster</name>
        <dbReference type="ChEBI" id="CHEBI:49883"/>
    </cofactor>
</comment>
<dbReference type="OrthoDB" id="9801424at2"/>
<dbReference type="EMBL" id="CP035807">
    <property type="protein sequence ID" value="QEN05738.1"/>
    <property type="molecule type" value="Genomic_DNA"/>
</dbReference>
<dbReference type="Proteomes" id="UP000323824">
    <property type="component" value="Chromosome"/>
</dbReference>
<keyword evidence="4" id="KW-0408">Iron</keyword>
<dbReference type="GO" id="GO:0005829">
    <property type="term" value="C:cytosol"/>
    <property type="evidence" value="ECO:0007669"/>
    <property type="project" value="TreeGrafter"/>
</dbReference>
<evidence type="ECO:0000256" key="1">
    <source>
        <dbReference type="ARBA" id="ARBA00001966"/>
    </source>
</evidence>
<evidence type="ECO:0000256" key="3">
    <source>
        <dbReference type="ARBA" id="ARBA00022723"/>
    </source>
</evidence>
<dbReference type="SUPFAM" id="SSF102114">
    <property type="entry name" value="Radical SAM enzymes"/>
    <property type="match status" value="1"/>
</dbReference>
<reference evidence="8 9" key="1">
    <citation type="submission" date="2019-02" db="EMBL/GenBank/DDBJ databases">
        <authorList>
            <person name="Fomenkov A."/>
            <person name="Dubinina G."/>
            <person name="Grabovich M."/>
            <person name="Vincze T."/>
            <person name="Roberts R.J."/>
        </authorList>
    </citation>
    <scope>NUCLEOTIDE SEQUENCE [LARGE SCALE GENOMIC DNA]</scope>
    <source>
        <strain evidence="8 9">P</strain>
    </source>
</reference>
<dbReference type="Pfam" id="PF02310">
    <property type="entry name" value="B12-binding"/>
    <property type="match status" value="1"/>
</dbReference>
<dbReference type="InterPro" id="IPR006638">
    <property type="entry name" value="Elp3/MiaA/NifB-like_rSAM"/>
</dbReference>
<dbReference type="InterPro" id="IPR006158">
    <property type="entry name" value="Cobalamin-bd"/>
</dbReference>
<dbReference type="SFLD" id="SFLDG01123">
    <property type="entry name" value="methyltransferase_(Class_B)"/>
    <property type="match status" value="1"/>
</dbReference>
<dbReference type="PROSITE" id="PS51332">
    <property type="entry name" value="B12_BINDING"/>
    <property type="match status" value="1"/>
</dbReference>
<dbReference type="InterPro" id="IPR034466">
    <property type="entry name" value="Methyltransferase_Class_B"/>
</dbReference>
<keyword evidence="5" id="KW-0411">Iron-sulfur</keyword>
<keyword evidence="2" id="KW-0949">S-adenosyl-L-methionine</keyword>
<dbReference type="SFLD" id="SFLDS00029">
    <property type="entry name" value="Radical_SAM"/>
    <property type="match status" value="1"/>
</dbReference>
<dbReference type="GO" id="GO:0003824">
    <property type="term" value="F:catalytic activity"/>
    <property type="evidence" value="ECO:0007669"/>
    <property type="project" value="InterPro"/>
</dbReference>
<dbReference type="Gene3D" id="3.80.30.20">
    <property type="entry name" value="tm_1862 like domain"/>
    <property type="match status" value="1"/>
</dbReference>
<evidence type="ECO:0000259" key="7">
    <source>
        <dbReference type="PROSITE" id="PS51918"/>
    </source>
</evidence>
<dbReference type="GO" id="GO:0051539">
    <property type="term" value="F:4 iron, 4 sulfur cluster binding"/>
    <property type="evidence" value="ECO:0007669"/>
    <property type="project" value="UniProtKB-KW"/>
</dbReference>
<dbReference type="GO" id="GO:0031419">
    <property type="term" value="F:cobalamin binding"/>
    <property type="evidence" value="ECO:0007669"/>
    <property type="project" value="InterPro"/>
</dbReference>
<evidence type="ECO:0000259" key="6">
    <source>
        <dbReference type="PROSITE" id="PS51332"/>
    </source>
</evidence>
<feature type="domain" description="Radical SAM core" evidence="7">
    <location>
        <begin position="168"/>
        <end position="388"/>
    </location>
</feature>
<gene>
    <name evidence="8" type="ORF">EW093_13835</name>
</gene>
<evidence type="ECO:0000256" key="4">
    <source>
        <dbReference type="ARBA" id="ARBA00023004"/>
    </source>
</evidence>
<dbReference type="GO" id="GO:0046872">
    <property type="term" value="F:metal ion binding"/>
    <property type="evidence" value="ECO:0007669"/>
    <property type="project" value="UniProtKB-KW"/>
</dbReference>
<evidence type="ECO:0000256" key="2">
    <source>
        <dbReference type="ARBA" id="ARBA00022691"/>
    </source>
</evidence>
<dbReference type="PANTHER" id="PTHR43409">
    <property type="entry name" value="ANAEROBIC MAGNESIUM-PROTOPORPHYRIN IX MONOMETHYL ESTER CYCLASE-RELATED"/>
    <property type="match status" value="1"/>
</dbReference>
<protein>
    <submittedName>
        <fullName evidence="8">B12-binding domain-containing radical SAM protein</fullName>
    </submittedName>
</protein>
<evidence type="ECO:0000256" key="5">
    <source>
        <dbReference type="ARBA" id="ARBA00023014"/>
    </source>
</evidence>
<dbReference type="Pfam" id="PF04055">
    <property type="entry name" value="Radical_SAM"/>
    <property type="match status" value="1"/>
</dbReference>
<accession>A0A5C1QED0</accession>
<dbReference type="KEGG" id="sper:EW093_13835"/>
<reference evidence="8 9" key="2">
    <citation type="submission" date="2019-09" db="EMBL/GenBank/DDBJ databases">
        <title>Complete Genome Sequence and Methylome Analysis of free living Spirochaetas.</title>
        <authorList>
            <person name="Leshcheva N."/>
            <person name="Mikheeva N."/>
        </authorList>
    </citation>
    <scope>NUCLEOTIDE SEQUENCE [LARGE SCALE GENOMIC DNA]</scope>
    <source>
        <strain evidence="8 9">P</strain>
    </source>
</reference>
<dbReference type="AlphaFoldDB" id="A0A5C1QED0"/>
<dbReference type="InterPro" id="IPR007197">
    <property type="entry name" value="rSAM"/>
</dbReference>
<dbReference type="InterPro" id="IPR058240">
    <property type="entry name" value="rSAM_sf"/>
</dbReference>
<dbReference type="InterPro" id="IPR051198">
    <property type="entry name" value="BchE-like"/>
</dbReference>
<evidence type="ECO:0000313" key="9">
    <source>
        <dbReference type="Proteomes" id="UP000323824"/>
    </source>
</evidence>
<evidence type="ECO:0000313" key="8">
    <source>
        <dbReference type="EMBL" id="QEN05738.1"/>
    </source>
</evidence>
<dbReference type="PROSITE" id="PS51918">
    <property type="entry name" value="RADICAL_SAM"/>
    <property type="match status" value="1"/>
</dbReference>
<dbReference type="InterPro" id="IPR023404">
    <property type="entry name" value="rSAM_horseshoe"/>
</dbReference>
<dbReference type="SUPFAM" id="SSF52242">
    <property type="entry name" value="Cobalamin (vitamin B12)-binding domain"/>
    <property type="match status" value="1"/>
</dbReference>
<sequence length="592" mass="67991">MNIILTSVHINKTPDAIPLAPALLKSYLLEDSLNKEIKVDILESTLDKEIEEFATEILRKKPTILGISVYLWNRDFYLELVNYIRTINSELIIIAGGAEVRSSYLKLLKQGINYTIQGEGEETFSKVIKCILNKTDPNEISGVNDNNLILVNDLNTIPSPILNKTIDLTKYDGFLWELSRGCPFSCDFCFESRGAKGVRYYSLERVELELKEIIKQDVPQVFVLDPTFNKDLKRAKTILELILKLNKGTHFHFEVRAELIDREIASLFNKIEASLQIGIQSSHNSVLKLVNRGLDRELFKDKIGILNEHGVTFGLDLIYGLPGDSYEGFKESMEFVLSLQPNHLDIFPLSVLPGTALWDNSEELELNFDKNPPYTVISSPTFSKEDMRKSKLLKESCDFIYNKCKSTGWLLQVTKELKISTIKFIEDFVKWNTNYRKNRELTDIDIIKKYINDSFNPEKFSLICDIINYHSAYSKALLSVKKRTYISKNKLMESVPTLSNSSSFIYFKYPVLDAFDNGLYTISEIKKYFKPSKSNVICWYHLGGEVIFEMYTKRIMTFLNSVNGKISSKLIDRDVDIEFLNFAQESGLLLFT</sequence>
<dbReference type="CDD" id="cd01335">
    <property type="entry name" value="Radical_SAM"/>
    <property type="match status" value="1"/>
</dbReference>
<dbReference type="SFLD" id="SFLDG01082">
    <property type="entry name" value="B12-binding_domain_containing"/>
    <property type="match status" value="1"/>
</dbReference>
<dbReference type="PANTHER" id="PTHR43409:SF16">
    <property type="entry name" value="SLR0320 PROTEIN"/>
    <property type="match status" value="1"/>
</dbReference>
<organism evidence="8 9">
    <name type="scientific">Thiospirochaeta perfilievii</name>
    <dbReference type="NCBI Taxonomy" id="252967"/>
    <lineage>
        <taxon>Bacteria</taxon>
        <taxon>Pseudomonadati</taxon>
        <taxon>Spirochaetota</taxon>
        <taxon>Spirochaetia</taxon>
        <taxon>Spirochaetales</taxon>
        <taxon>Spirochaetaceae</taxon>
        <taxon>Thiospirochaeta</taxon>
    </lineage>
</organism>
<dbReference type="InterPro" id="IPR036724">
    <property type="entry name" value="Cobalamin-bd_sf"/>
</dbReference>
<keyword evidence="9" id="KW-1185">Reference proteome</keyword>
<feature type="domain" description="B12-binding" evidence="6">
    <location>
        <begin position="1"/>
        <end position="138"/>
    </location>
</feature>
<dbReference type="SMART" id="SM00729">
    <property type="entry name" value="Elp3"/>
    <property type="match status" value="1"/>
</dbReference>
<name>A0A5C1QED0_9SPIO</name>
<keyword evidence="3" id="KW-0479">Metal-binding</keyword>
<dbReference type="Gene3D" id="3.40.50.280">
    <property type="entry name" value="Cobalamin-binding domain"/>
    <property type="match status" value="1"/>
</dbReference>